<evidence type="ECO:0000313" key="3">
    <source>
        <dbReference type="Proteomes" id="UP000481153"/>
    </source>
</evidence>
<organism evidence="2 3">
    <name type="scientific">Aphanomyces euteiches</name>
    <dbReference type="NCBI Taxonomy" id="100861"/>
    <lineage>
        <taxon>Eukaryota</taxon>
        <taxon>Sar</taxon>
        <taxon>Stramenopiles</taxon>
        <taxon>Oomycota</taxon>
        <taxon>Saprolegniomycetes</taxon>
        <taxon>Saprolegniales</taxon>
        <taxon>Verrucalvaceae</taxon>
        <taxon>Aphanomyces</taxon>
    </lineage>
</organism>
<feature type="compositionally biased region" description="Basic and acidic residues" evidence="1">
    <location>
        <begin position="521"/>
        <end position="536"/>
    </location>
</feature>
<feature type="region of interest" description="Disordered" evidence="1">
    <location>
        <begin position="510"/>
        <end position="536"/>
    </location>
</feature>
<evidence type="ECO:0000256" key="1">
    <source>
        <dbReference type="SAM" id="MobiDB-lite"/>
    </source>
</evidence>
<dbReference type="AlphaFoldDB" id="A0A6G0WB11"/>
<gene>
    <name evidence="2" type="ORF">Ae201684_017158</name>
</gene>
<feature type="region of interest" description="Disordered" evidence="1">
    <location>
        <begin position="54"/>
        <end position="73"/>
    </location>
</feature>
<name>A0A6G0WB11_9STRA</name>
<dbReference type="EMBL" id="VJMJ01000284">
    <property type="protein sequence ID" value="KAF0724084.1"/>
    <property type="molecule type" value="Genomic_DNA"/>
</dbReference>
<proteinExistence type="predicted"/>
<comment type="caution">
    <text evidence="2">The sequence shown here is derived from an EMBL/GenBank/DDBJ whole genome shotgun (WGS) entry which is preliminary data.</text>
</comment>
<feature type="compositionally biased region" description="Basic residues" evidence="1">
    <location>
        <begin position="302"/>
        <end position="312"/>
    </location>
</feature>
<dbReference type="VEuPathDB" id="FungiDB:AeMF1_014424"/>
<reference evidence="2 3" key="1">
    <citation type="submission" date="2019-07" db="EMBL/GenBank/DDBJ databases">
        <title>Genomics analysis of Aphanomyces spp. identifies a new class of oomycete effector associated with host adaptation.</title>
        <authorList>
            <person name="Gaulin E."/>
        </authorList>
    </citation>
    <scope>NUCLEOTIDE SEQUENCE [LARGE SCALE GENOMIC DNA]</scope>
    <source>
        <strain evidence="2 3">ATCC 201684</strain>
    </source>
</reference>
<protein>
    <recommendedName>
        <fullName evidence="4">Retrotransposon gag domain-containing protein</fullName>
    </recommendedName>
</protein>
<keyword evidence="3" id="KW-1185">Reference proteome</keyword>
<feature type="compositionally biased region" description="Basic and acidic residues" evidence="1">
    <location>
        <begin position="14"/>
        <end position="24"/>
    </location>
</feature>
<dbReference type="Proteomes" id="UP000481153">
    <property type="component" value="Unassembled WGS sequence"/>
</dbReference>
<evidence type="ECO:0000313" key="2">
    <source>
        <dbReference type="EMBL" id="KAF0724084.1"/>
    </source>
</evidence>
<evidence type="ECO:0008006" key="4">
    <source>
        <dbReference type="Google" id="ProtNLM"/>
    </source>
</evidence>
<accession>A0A6G0WB11</accession>
<feature type="region of interest" description="Disordered" evidence="1">
    <location>
        <begin position="1"/>
        <end position="32"/>
    </location>
</feature>
<feature type="region of interest" description="Disordered" evidence="1">
    <location>
        <begin position="266"/>
        <end position="352"/>
    </location>
</feature>
<sequence>MLSASKKFQSARGVFEEKKTDTKSAPKGQTIETLEEKAEVAHPSAGTSVPLLEQVQSASDEENEDQFTTPVQKTLDFAEYSKSDSDWDYQPAKTKKSTQSQSTAREIDIGSYMESEVDAILTTSGNIWTEWLLRPKKIGFKYESPFDLEEPQFEIRLPLTPQAVIRAYAWLRHALIYCGYQVYKPNGDDLTLFRQDYETKHYVYNYMLDRMAQTIFQFAEWLSAYHPSVSGSEVTLKKPNRSSLSSKKSTIAWSQEAVAGVTDLAEGYAPPAKPTKSKDKSSKLTTDFTTRPRTRGVAAQTAKRKSKSSKRMKAIDSSSDSERSSGDSSEQPSGSDDDDWASAPSRNSRHGSVNVMSVDSLPIFHGDEGGSGAAYHWIQRFELLTDTSRWNEKAKISWFASYLGKPVRAWLKQVPAAERTTWKAIKKLFVREWIKSPTSKSDKEFLLSIQQRGDYSQSLEDVALGDQLSQMSFPNIGALERYLDAQRKKIALRRLKTRYAEHALQKVQDPLRGLRPPPSKVDMDRRARERERREQQRYQVHLAVEDSDDDMAVPTPKTDNEIYTMGGKKMVLKLRLRALPSGW</sequence>